<dbReference type="InterPro" id="IPR020558">
    <property type="entry name" value="DiOHA_6PGluconate_deHydtase_CS"/>
</dbReference>
<dbReference type="GO" id="GO:0051536">
    <property type="term" value="F:iron-sulfur cluster binding"/>
    <property type="evidence" value="ECO:0007669"/>
    <property type="project" value="UniProtKB-KW"/>
</dbReference>
<dbReference type="Pfam" id="PF24877">
    <property type="entry name" value="ILV_EDD_C"/>
    <property type="match status" value="1"/>
</dbReference>
<dbReference type="SUPFAM" id="SSF52016">
    <property type="entry name" value="LeuD/IlvD-like"/>
    <property type="match status" value="1"/>
</dbReference>
<comment type="similarity">
    <text evidence="1">Belongs to the IlvD/Edd family.</text>
</comment>
<dbReference type="GO" id="GO:0004160">
    <property type="term" value="F:dihydroxy-acid dehydratase activity"/>
    <property type="evidence" value="ECO:0007669"/>
    <property type="project" value="TreeGrafter"/>
</dbReference>
<evidence type="ECO:0000256" key="2">
    <source>
        <dbReference type="ARBA" id="ARBA00022723"/>
    </source>
</evidence>
<dbReference type="PANTHER" id="PTHR21000:SF5">
    <property type="entry name" value="DIHYDROXY-ACID DEHYDRATASE, MITOCHONDRIAL"/>
    <property type="match status" value="1"/>
</dbReference>
<keyword evidence="5" id="KW-0456">Lyase</keyword>
<dbReference type="STRING" id="706191.PANA_1588"/>
<dbReference type="GO" id="GO:0009082">
    <property type="term" value="P:branched-chain amino acid biosynthetic process"/>
    <property type="evidence" value="ECO:0007669"/>
    <property type="project" value="TreeGrafter"/>
</dbReference>
<evidence type="ECO:0000256" key="3">
    <source>
        <dbReference type="ARBA" id="ARBA00023004"/>
    </source>
</evidence>
<evidence type="ECO:0000256" key="4">
    <source>
        <dbReference type="ARBA" id="ARBA00023014"/>
    </source>
</evidence>
<dbReference type="Proteomes" id="UP000001702">
    <property type="component" value="Chromosome"/>
</dbReference>
<dbReference type="eggNOG" id="COG0129">
    <property type="taxonomic scope" value="Bacteria"/>
</dbReference>
<dbReference type="Gene3D" id="3.50.30.80">
    <property type="entry name" value="IlvD/EDD C-terminal domain-like"/>
    <property type="match status" value="1"/>
</dbReference>
<protein>
    <submittedName>
        <fullName evidence="7">IlvD</fullName>
    </submittedName>
</protein>
<keyword evidence="3" id="KW-0408">Iron</keyword>
<dbReference type="InterPro" id="IPR050165">
    <property type="entry name" value="DHAD_IlvD/Edd"/>
</dbReference>
<evidence type="ECO:0000259" key="6">
    <source>
        <dbReference type="Pfam" id="PF24877"/>
    </source>
</evidence>
<feature type="domain" description="Dihydroxy-acid/6-phosphogluconate dehydratase C-terminal" evidence="6">
    <location>
        <begin position="75"/>
        <end position="264"/>
    </location>
</feature>
<keyword evidence="4" id="KW-0411">Iron-sulfur</keyword>
<dbReference type="GO" id="GO:0046872">
    <property type="term" value="F:metal ion binding"/>
    <property type="evidence" value="ECO:0007669"/>
    <property type="project" value="UniProtKB-KW"/>
</dbReference>
<keyword evidence="8" id="KW-1185">Reference proteome</keyword>
<evidence type="ECO:0000256" key="1">
    <source>
        <dbReference type="ARBA" id="ARBA00006486"/>
    </source>
</evidence>
<organism evidence="7 8">
    <name type="scientific">Pantoea ananatis (strain LMG 20103)</name>
    <dbReference type="NCBI Taxonomy" id="706191"/>
    <lineage>
        <taxon>Bacteria</taxon>
        <taxon>Pseudomonadati</taxon>
        <taxon>Pseudomonadota</taxon>
        <taxon>Gammaproteobacteria</taxon>
        <taxon>Enterobacterales</taxon>
        <taxon>Erwiniaceae</taxon>
        <taxon>Pantoea</taxon>
    </lineage>
</organism>
<dbReference type="HOGENOM" id="CLU_014271_2_0_6"/>
<reference evidence="7 8" key="1">
    <citation type="journal article" date="2010" name="J. Bacteriol.">
        <title>Genome sequence of Pantoea ananatis LMG20103, the causative agent of Eucalyptus blight and dieback.</title>
        <authorList>
            <person name="De Maayer P."/>
            <person name="Chan W.Y."/>
            <person name="Venter S.N."/>
            <person name="Toth I.K."/>
            <person name="Birch P.R."/>
            <person name="Joubert F."/>
            <person name="Coutinho T.A."/>
        </authorList>
    </citation>
    <scope>NUCLEOTIDE SEQUENCE [LARGE SCALE GENOMIC DNA]</scope>
    <source>
        <strain evidence="7 8">LMG 20103</strain>
    </source>
</reference>
<evidence type="ECO:0000313" key="7">
    <source>
        <dbReference type="EMBL" id="ADD76755.1"/>
    </source>
</evidence>
<accession>D4GCT2</accession>
<proteinExistence type="inferred from homology"/>
<dbReference type="PROSITE" id="PS00887">
    <property type="entry name" value="ILVD_EDD_2"/>
    <property type="match status" value="1"/>
</dbReference>
<sequence length="267" mass="28381">MSADFRPPRFRGQAPRLVTAGKARRDVAGFLAMQEPALFPSLLKRGQHGHCLTITGRSLAEELADIPAQPQPDQNVILPLQAPLYKEGHLAILKGNLAPDGEVAKISGLKMPAITGPARVFDDEASAKQAILEDRIQPGDVLVLGYLGPKGGPGMPEMLSPTAALVGKGLGESVGLITDGRFSGGTRGMVVGHVAPEAFVDRTLALVEEGDAITIDAHRQLLQLNIDEALLQERRNRWSPPAPRYTRGVLAKFAQLAMPASRGACNG</sequence>
<dbReference type="InterPro" id="IPR056740">
    <property type="entry name" value="ILV_EDD_C"/>
</dbReference>
<keyword evidence="2" id="KW-0479">Metal-binding</keyword>
<gene>
    <name evidence="7" type="primary">ilvD</name>
    <name evidence="7" type="ordered locus">PANA_1588</name>
</gene>
<evidence type="ECO:0000256" key="5">
    <source>
        <dbReference type="ARBA" id="ARBA00023239"/>
    </source>
</evidence>
<name>D4GCT2_PANAM</name>
<dbReference type="AlphaFoldDB" id="D4GCT2"/>
<dbReference type="InterPro" id="IPR042096">
    <property type="entry name" value="Dihydro-acid_dehy_C"/>
</dbReference>
<dbReference type="FunFam" id="3.50.30.80:FF:000001">
    <property type="entry name" value="Dihydroxy-acid dehydratase"/>
    <property type="match status" value="1"/>
</dbReference>
<evidence type="ECO:0000313" key="8">
    <source>
        <dbReference type="Proteomes" id="UP000001702"/>
    </source>
</evidence>
<dbReference type="KEGG" id="pam:PANA_1588"/>
<dbReference type="EMBL" id="CP001875">
    <property type="protein sequence ID" value="ADD76755.1"/>
    <property type="molecule type" value="Genomic_DNA"/>
</dbReference>
<dbReference type="PANTHER" id="PTHR21000">
    <property type="entry name" value="DIHYDROXY-ACID DEHYDRATASE DAD"/>
    <property type="match status" value="1"/>
</dbReference>